<dbReference type="InterPro" id="IPR036457">
    <property type="entry name" value="PPM-type-like_dom_sf"/>
</dbReference>
<feature type="domain" description="PPM-type phosphatase" evidence="2">
    <location>
        <begin position="1"/>
        <end position="125"/>
    </location>
</feature>
<name>A0ABY5W9D9_9ACTN</name>
<evidence type="ECO:0000259" key="2">
    <source>
        <dbReference type="Pfam" id="PF07228"/>
    </source>
</evidence>
<dbReference type="SUPFAM" id="SSF81606">
    <property type="entry name" value="PP2C-like"/>
    <property type="match status" value="1"/>
</dbReference>
<evidence type="ECO:0000256" key="1">
    <source>
        <dbReference type="ARBA" id="ARBA00022801"/>
    </source>
</evidence>
<reference evidence="3" key="2">
    <citation type="submission" date="2022-09" db="EMBL/GenBank/DDBJ databases">
        <title>Biosynthetic gene clusters of Dactylosporangioum fulvum.</title>
        <authorList>
            <person name="Caradec T."/>
        </authorList>
    </citation>
    <scope>NUCLEOTIDE SEQUENCE</scope>
    <source>
        <strain evidence="3">NRRL B-16292</strain>
    </source>
</reference>
<dbReference type="PANTHER" id="PTHR43156:SF2">
    <property type="entry name" value="STAGE II SPORULATION PROTEIN E"/>
    <property type="match status" value="1"/>
</dbReference>
<evidence type="ECO:0000313" key="3">
    <source>
        <dbReference type="EMBL" id="UWP86665.1"/>
    </source>
</evidence>
<dbReference type="EMBL" id="CP073720">
    <property type="protein sequence ID" value="UWP86665.1"/>
    <property type="molecule type" value="Genomic_DNA"/>
</dbReference>
<reference evidence="3" key="1">
    <citation type="submission" date="2021-04" db="EMBL/GenBank/DDBJ databases">
        <authorList>
            <person name="Hartkoorn R.C."/>
            <person name="Beaudoing E."/>
            <person name="Hot D."/>
        </authorList>
    </citation>
    <scope>NUCLEOTIDE SEQUENCE</scope>
    <source>
        <strain evidence="3">NRRL B-16292</strain>
    </source>
</reference>
<dbReference type="RefSeq" id="WP_259866066.1">
    <property type="nucleotide sequence ID" value="NZ_CP073720.1"/>
</dbReference>
<dbReference type="InterPro" id="IPR052016">
    <property type="entry name" value="Bact_Sigma-Reg"/>
</dbReference>
<protein>
    <submittedName>
        <fullName evidence="3">Serine/threonine-protein phosphatase</fullName>
    </submittedName>
</protein>
<dbReference type="InterPro" id="IPR001932">
    <property type="entry name" value="PPM-type_phosphatase-like_dom"/>
</dbReference>
<organism evidence="3 4">
    <name type="scientific">Dactylosporangium fulvum</name>
    <dbReference type="NCBI Taxonomy" id="53359"/>
    <lineage>
        <taxon>Bacteria</taxon>
        <taxon>Bacillati</taxon>
        <taxon>Actinomycetota</taxon>
        <taxon>Actinomycetes</taxon>
        <taxon>Micromonosporales</taxon>
        <taxon>Micromonosporaceae</taxon>
        <taxon>Dactylosporangium</taxon>
    </lineage>
</organism>
<dbReference type="PANTHER" id="PTHR43156">
    <property type="entry name" value="STAGE II SPORULATION PROTEIN E-RELATED"/>
    <property type="match status" value="1"/>
</dbReference>
<evidence type="ECO:0000313" key="4">
    <source>
        <dbReference type="Proteomes" id="UP001059617"/>
    </source>
</evidence>
<dbReference type="Pfam" id="PF07228">
    <property type="entry name" value="SpoIIE"/>
    <property type="match status" value="1"/>
</dbReference>
<proteinExistence type="predicted"/>
<dbReference type="Gene3D" id="3.60.40.10">
    <property type="entry name" value="PPM-type phosphatase domain"/>
    <property type="match status" value="1"/>
</dbReference>
<keyword evidence="1" id="KW-0378">Hydrolase</keyword>
<keyword evidence="4" id="KW-1185">Reference proteome</keyword>
<accession>A0ABY5W9D9</accession>
<sequence>MRYATAAYATEGHPPATILSRLNMLLCRTGTVTTATAVIATYRPGTGQLRWARAGHPPLLLADGDRATTCLPNPQGPLLGVFPAASLAQQSHQLLPGHSVLLYTDGLIKRGPLDEGIDLLSDRIAGGQPAAVLGQLDFDAAGDDACTLLAQRIA</sequence>
<dbReference type="Proteomes" id="UP001059617">
    <property type="component" value="Chromosome"/>
</dbReference>
<gene>
    <name evidence="3" type="ORF">Dfulv_21465</name>
</gene>